<proteinExistence type="predicted"/>
<dbReference type="InterPro" id="IPR036465">
    <property type="entry name" value="vWFA_dom_sf"/>
</dbReference>
<feature type="compositionally biased region" description="Low complexity" evidence="1">
    <location>
        <begin position="267"/>
        <end position="276"/>
    </location>
</feature>
<dbReference type="RefSeq" id="WP_344046131.1">
    <property type="nucleotide sequence ID" value="NZ_BAAAHG010000002.1"/>
</dbReference>
<feature type="domain" description="Peptidase C14 caspase" evidence="2">
    <location>
        <begin position="13"/>
        <end position="222"/>
    </location>
</feature>
<dbReference type="Gene3D" id="3.40.50.1460">
    <property type="match status" value="1"/>
</dbReference>
<dbReference type="InterPro" id="IPR029030">
    <property type="entry name" value="Caspase-like_dom_sf"/>
</dbReference>
<gene>
    <name evidence="3" type="ORF">GCM10009549_04820</name>
</gene>
<accession>A0ABN1ND78</accession>
<protein>
    <recommendedName>
        <fullName evidence="2">Peptidase C14 caspase domain-containing protein</fullName>
    </recommendedName>
</protein>
<feature type="region of interest" description="Disordered" evidence="1">
    <location>
        <begin position="253"/>
        <end position="296"/>
    </location>
</feature>
<dbReference type="CDD" id="cd00198">
    <property type="entry name" value="vWFA"/>
    <property type="match status" value="1"/>
</dbReference>
<dbReference type="Pfam" id="PF00656">
    <property type="entry name" value="Peptidase_C14"/>
    <property type="match status" value="1"/>
</dbReference>
<dbReference type="SUPFAM" id="SSF52129">
    <property type="entry name" value="Caspase-like"/>
    <property type="match status" value="1"/>
</dbReference>
<dbReference type="Gene3D" id="3.40.50.410">
    <property type="entry name" value="von Willebrand factor, type A domain"/>
    <property type="match status" value="1"/>
</dbReference>
<dbReference type="SUPFAM" id="SSF53300">
    <property type="entry name" value="vWA-like"/>
    <property type="match status" value="1"/>
</dbReference>
<evidence type="ECO:0000313" key="4">
    <source>
        <dbReference type="Proteomes" id="UP001501005"/>
    </source>
</evidence>
<dbReference type="Proteomes" id="UP001501005">
    <property type="component" value="Unassembled WGS sequence"/>
</dbReference>
<name>A0ABN1ND78_9ACTN</name>
<dbReference type="InterPro" id="IPR011600">
    <property type="entry name" value="Pept_C14_caspase"/>
</dbReference>
<evidence type="ECO:0000259" key="2">
    <source>
        <dbReference type="Pfam" id="PF00656"/>
    </source>
</evidence>
<dbReference type="EMBL" id="BAAAHG010000002">
    <property type="protein sequence ID" value="GAA0902709.1"/>
    <property type="molecule type" value="Genomic_DNA"/>
</dbReference>
<sequence>MDGRFDPRGRVNRALLVGVSEYDHTKPAESDGVPGDLPAVRHNLERLEDVLRRGGLFGEDGITVCRSPSLDEFSEELHTAAHRAEGLLLCYFAGHGAVPSAGDELFLQMRNARVVAGGRAVFPGADAFSAVLTVLAGSRAERIVVILDCCYAGNAAKVWHDFTGGRQKILLLMSVQANRLIDSGDGTRATPFTEELVRLLDSGGELSLLEIFEQVRGAMAEAGRVTTLEDPWEPQFAGEPGMDVLLGTAREEEPARLSGQLSHTGSEEGAAASGGAVPEDDGSPRPHACRPPRGPGIRLVRLRDRAGTVVRWFGGLRRRVRVAVSTLLVLALAGLGLGGYQLIGPGDDHSCAPPLELRLLTDPELEPTVRAAADRYLVSDANTTERGCRRTGITVYSAKMSSVVTALRRHTDAWQDPSTEDLNPQRDIGPQPDVWIPASATEAFRVIADQAARSLVVLEQGEPLAYSPVVLAVPQDLAGEGLGERVGLPLSRLIEDLRRRDPGARVLRPDPEFTDSALLATVGLYSGTADPRTAEQSVRPAGRLSPTAAELLCTLPADRAADARTAVLVPEFLLKSGVDCARNTRVPRTAEYPGDVPALVPTFVRVRWQDGDRDAAARDAAVQRFRTWLTGTKGRAVFGEAGFRHATEFGYPLLDDEHVGTGVLRLPRPLPAPAERTSVESALEQYRRARGPGRVLYLLDSSSSMDQEGARGWDGPGGGPGVLSQSLGGLGTRDEYGVWAVYGTLGARPYEVLLPFGHHRRAEAARVVEAGAGVRDAEADPHAALLAALDDMAGRGADDERPRLIVHITDDEDNNRLTGRNLDEVLTRARQVRVPVVMVSLVAGSCDPGRPDARIAEASGGRCLDADEDLGRGLYDEVARVGMKEE</sequence>
<reference evidence="3 4" key="1">
    <citation type="journal article" date="2019" name="Int. J. Syst. Evol. Microbiol.">
        <title>The Global Catalogue of Microorganisms (GCM) 10K type strain sequencing project: providing services to taxonomists for standard genome sequencing and annotation.</title>
        <authorList>
            <consortium name="The Broad Institute Genomics Platform"/>
            <consortium name="The Broad Institute Genome Sequencing Center for Infectious Disease"/>
            <person name="Wu L."/>
            <person name="Ma J."/>
        </authorList>
    </citation>
    <scope>NUCLEOTIDE SEQUENCE [LARGE SCALE GENOMIC DNA]</scope>
    <source>
        <strain evidence="3 4">JCM 10673</strain>
    </source>
</reference>
<keyword evidence="4" id="KW-1185">Reference proteome</keyword>
<organism evidence="3 4">
    <name type="scientific">Streptomyces thermoalcalitolerans</name>
    <dbReference type="NCBI Taxonomy" id="65605"/>
    <lineage>
        <taxon>Bacteria</taxon>
        <taxon>Bacillati</taxon>
        <taxon>Actinomycetota</taxon>
        <taxon>Actinomycetes</taxon>
        <taxon>Kitasatosporales</taxon>
        <taxon>Streptomycetaceae</taxon>
        <taxon>Streptomyces</taxon>
    </lineage>
</organism>
<evidence type="ECO:0000256" key="1">
    <source>
        <dbReference type="SAM" id="MobiDB-lite"/>
    </source>
</evidence>
<comment type="caution">
    <text evidence="3">The sequence shown here is derived from an EMBL/GenBank/DDBJ whole genome shotgun (WGS) entry which is preliminary data.</text>
</comment>
<evidence type="ECO:0000313" key="3">
    <source>
        <dbReference type="EMBL" id="GAA0902709.1"/>
    </source>
</evidence>
<dbReference type="Pfam" id="PF13531">
    <property type="entry name" value="SBP_bac_11"/>
    <property type="match status" value="1"/>
</dbReference>